<dbReference type="Pfam" id="PF04607">
    <property type="entry name" value="RelA_SpoT"/>
    <property type="match status" value="1"/>
</dbReference>
<dbReference type="PROSITE" id="PS51880">
    <property type="entry name" value="TGS"/>
    <property type="match status" value="1"/>
</dbReference>
<dbReference type="Pfam" id="PF13291">
    <property type="entry name" value="ACT_4"/>
    <property type="match status" value="1"/>
</dbReference>
<organism evidence="9 10">
    <name type="scientific">Parendozoicomonas haliclonae</name>
    <dbReference type="NCBI Taxonomy" id="1960125"/>
    <lineage>
        <taxon>Bacteria</taxon>
        <taxon>Pseudomonadati</taxon>
        <taxon>Pseudomonadota</taxon>
        <taxon>Gammaproteobacteria</taxon>
        <taxon>Oceanospirillales</taxon>
        <taxon>Endozoicomonadaceae</taxon>
        <taxon>Parendozoicomonas</taxon>
    </lineage>
</organism>
<dbReference type="PROSITE" id="PS51671">
    <property type="entry name" value="ACT"/>
    <property type="match status" value="1"/>
</dbReference>
<dbReference type="SUPFAM" id="SSF109604">
    <property type="entry name" value="HD-domain/PDEase-like"/>
    <property type="match status" value="1"/>
</dbReference>
<dbReference type="GO" id="GO:0008728">
    <property type="term" value="F:GTP diphosphokinase activity"/>
    <property type="evidence" value="ECO:0007669"/>
    <property type="project" value="TreeGrafter"/>
</dbReference>
<evidence type="ECO:0000256" key="2">
    <source>
        <dbReference type="ARBA" id="ARBA00025704"/>
    </source>
</evidence>
<gene>
    <name evidence="9" type="primary">relA</name>
    <name evidence="9" type="ORF">EHSB41UT_03876</name>
</gene>
<dbReference type="GO" id="GO:0016301">
    <property type="term" value="F:kinase activity"/>
    <property type="evidence" value="ECO:0007669"/>
    <property type="project" value="UniProtKB-KW"/>
</dbReference>
<dbReference type="Gene3D" id="1.10.3210.10">
    <property type="entry name" value="Hypothetical protein af1432"/>
    <property type="match status" value="1"/>
</dbReference>
<dbReference type="Gene3D" id="3.30.70.260">
    <property type="match status" value="1"/>
</dbReference>
<sequence>MVKVRDDHPIMADGSIDIPSWLARLKSFVTLKDEQQLLDACEMVQRAATVPGKPSEWSETESLMAIGLQMADILAELKLDQASLVAAVLYRSVREHRITLEEVKEKFGSEIARLVKGVQGMAVISAIQNPTRTQVLGQQQDQLEKVRKMLVSIVDDVRVALIKLAERTCAIRAVKNADKERRQRVAREVFEIYAPLAHRLGIGYIKWELEDLAFRYLKPQDYKKIARLLDERRVDREQYIQDVMQKVRDSLAASGIHAEVSGRVKHIYSIWRKMKRKGVEFRELYDIRAMRIYVNEVQECYAALGLVHSLWNHIPKEFDDYIATPKENGYQSLHTAVLGPQGKTLEVQIRTHSMHEEAELGVCAHWKYKGTDTKNESDSYEAKLNWLRQVLEWQEEIGQGMEELADQWHLDVEPDRVYVFTKDGHVVDLPIGATPVDFAYRVHTEVGNKCRGAKVGGRIVPLNSALKTGDQIEILTASNASPSRDWLNSNLGYVRTSRARAKIVSWFRLQDRDSNIAAGRHMLEAELKRLAIVGVKLDELAESMKLQDAEELLAKVGSGDLRLLQAVHAAQRLVEPPVDETAFEFKTRPVSKKRKDSDIIVEGVGNLMTQMANCCQPVPGDPIMGYITLGRGVSIHRSDCSNALQLREQEPDRVIEVHWGHKHESTYPVRIAILAYDRPGLLRDITVVVANEKVNVIGLNTQTNTNDNMATMSLDLEISSLDTLGRVLAKINQLPNVLDVHRDNSAVPASA</sequence>
<dbReference type="EMBL" id="FWPT01000010">
    <property type="protein sequence ID" value="SMA50085.1"/>
    <property type="molecule type" value="Genomic_DNA"/>
</dbReference>
<reference evidence="9 10" key="1">
    <citation type="submission" date="2017-03" db="EMBL/GenBank/DDBJ databases">
        <authorList>
            <person name="Afonso C.L."/>
            <person name="Miller P.J."/>
            <person name="Scott M.A."/>
            <person name="Spackman E."/>
            <person name="Goraichik I."/>
            <person name="Dimitrov K.M."/>
            <person name="Suarez D.L."/>
            <person name="Swayne D.E."/>
        </authorList>
    </citation>
    <scope>NUCLEOTIDE SEQUENCE [LARGE SCALE GENOMIC DNA]</scope>
    <source>
        <strain evidence="9">SB41UT1</strain>
    </source>
</reference>
<name>A0A1X7APA2_9GAMM</name>
<dbReference type="InterPro" id="IPR012675">
    <property type="entry name" value="Beta-grasp_dom_sf"/>
</dbReference>
<dbReference type="GO" id="GO:0015969">
    <property type="term" value="P:guanosine tetraphosphate metabolic process"/>
    <property type="evidence" value="ECO:0007669"/>
    <property type="project" value="InterPro"/>
</dbReference>
<dbReference type="FunFam" id="3.10.20.30:FF:000002">
    <property type="entry name" value="GTP pyrophosphokinase (RelA/SpoT)"/>
    <property type="match status" value="1"/>
</dbReference>
<dbReference type="GO" id="GO:0042594">
    <property type="term" value="P:response to starvation"/>
    <property type="evidence" value="ECO:0007669"/>
    <property type="project" value="TreeGrafter"/>
</dbReference>
<dbReference type="Pfam" id="PF13328">
    <property type="entry name" value="HD_4"/>
    <property type="match status" value="1"/>
</dbReference>
<dbReference type="FunFam" id="3.30.460.10:FF:000001">
    <property type="entry name" value="GTP pyrophosphokinase RelA"/>
    <property type="match status" value="1"/>
</dbReference>
<dbReference type="InterPro" id="IPR012676">
    <property type="entry name" value="TGS-like"/>
</dbReference>
<dbReference type="OrthoDB" id="9805041at2"/>
<dbReference type="CDD" id="cd01668">
    <property type="entry name" value="TGS_RSH"/>
    <property type="match status" value="1"/>
</dbReference>
<proteinExistence type="inferred from homology"/>
<dbReference type="PANTHER" id="PTHR21262:SF31">
    <property type="entry name" value="GTP PYROPHOSPHOKINASE"/>
    <property type="match status" value="1"/>
</dbReference>
<comment type="pathway">
    <text evidence="2">Purine metabolism.</text>
</comment>
<feature type="domain" description="ACT" evidence="7">
    <location>
        <begin position="670"/>
        <end position="745"/>
    </location>
</feature>
<dbReference type="GO" id="GO:0015949">
    <property type="term" value="P:nucleobase-containing small molecule interconversion"/>
    <property type="evidence" value="ECO:0007669"/>
    <property type="project" value="UniProtKB-ARBA"/>
</dbReference>
<keyword evidence="10" id="KW-1185">Reference proteome</keyword>
<dbReference type="Pfam" id="PF19296">
    <property type="entry name" value="RelA_AH_RIS"/>
    <property type="match status" value="1"/>
</dbReference>
<dbReference type="InterPro" id="IPR004811">
    <property type="entry name" value="RelA/Spo_fam"/>
</dbReference>
<evidence type="ECO:0000256" key="3">
    <source>
        <dbReference type="ARBA" id="ARBA00029754"/>
    </source>
</evidence>
<dbReference type="SUPFAM" id="SSF81271">
    <property type="entry name" value="TGS-like"/>
    <property type="match status" value="1"/>
</dbReference>
<dbReference type="InterPro" id="IPR033655">
    <property type="entry name" value="TGS_RelA/SpoT"/>
</dbReference>
<dbReference type="InterPro" id="IPR007685">
    <property type="entry name" value="RelA_SpoT"/>
</dbReference>
<dbReference type="CDD" id="cd04876">
    <property type="entry name" value="ACT_RelA-SpoT"/>
    <property type="match status" value="1"/>
</dbReference>
<dbReference type="Proteomes" id="UP000196573">
    <property type="component" value="Unassembled WGS sequence"/>
</dbReference>
<dbReference type="PANTHER" id="PTHR21262">
    <property type="entry name" value="GUANOSINE-3',5'-BIS DIPHOSPHATE 3'-PYROPHOSPHOHYDROLASE"/>
    <property type="match status" value="1"/>
</dbReference>
<evidence type="ECO:0000256" key="6">
    <source>
        <dbReference type="RuleBase" id="RU003847"/>
    </source>
</evidence>
<dbReference type="InterPro" id="IPR043519">
    <property type="entry name" value="NT_sf"/>
</dbReference>
<dbReference type="AlphaFoldDB" id="A0A1X7APA2"/>
<comment type="similarity">
    <text evidence="6">Belongs to the relA/spoT family.</text>
</comment>
<evidence type="ECO:0000256" key="1">
    <source>
        <dbReference type="ARBA" id="ARBA00019852"/>
    </source>
</evidence>
<dbReference type="SUPFAM" id="SSF81301">
    <property type="entry name" value="Nucleotidyltransferase"/>
    <property type="match status" value="1"/>
</dbReference>
<evidence type="ECO:0000259" key="7">
    <source>
        <dbReference type="PROSITE" id="PS51671"/>
    </source>
</evidence>
<comment type="function">
    <text evidence="6">In eubacteria ppGpp (guanosine 3'-diphosphate 5'-diphosphate) is a mediator of the stringent response that coordinates a variety of cellular activities in response to changes in nutritional abundance.</text>
</comment>
<dbReference type="InterPro" id="IPR045865">
    <property type="entry name" value="ACT-like_dom_sf"/>
</dbReference>
<protein>
    <recommendedName>
        <fullName evidence="1">GTP pyrophosphokinase</fullName>
    </recommendedName>
    <alternativeName>
        <fullName evidence="4">(p)ppGpp synthase</fullName>
    </alternativeName>
    <alternativeName>
        <fullName evidence="3">ATP:GTP 3'-pyrophosphotransferase</fullName>
    </alternativeName>
    <alternativeName>
        <fullName evidence="5">ppGpp synthase I</fullName>
    </alternativeName>
</protein>
<dbReference type="SMART" id="SM00954">
    <property type="entry name" value="RelA_SpoT"/>
    <property type="match status" value="1"/>
</dbReference>
<dbReference type="InterPro" id="IPR004095">
    <property type="entry name" value="TGS"/>
</dbReference>
<evidence type="ECO:0000256" key="5">
    <source>
        <dbReference type="ARBA" id="ARBA00033308"/>
    </source>
</evidence>
<evidence type="ECO:0000259" key="8">
    <source>
        <dbReference type="PROSITE" id="PS51880"/>
    </source>
</evidence>
<accession>A0A1X7APA2</accession>
<keyword evidence="9" id="KW-0418">Kinase</keyword>
<evidence type="ECO:0000256" key="4">
    <source>
        <dbReference type="ARBA" id="ARBA00032407"/>
    </source>
</evidence>
<dbReference type="GO" id="GO:0005886">
    <property type="term" value="C:plasma membrane"/>
    <property type="evidence" value="ECO:0007669"/>
    <property type="project" value="TreeGrafter"/>
</dbReference>
<dbReference type="SUPFAM" id="SSF55021">
    <property type="entry name" value="ACT-like"/>
    <property type="match status" value="1"/>
</dbReference>
<dbReference type="RefSeq" id="WP_087112524.1">
    <property type="nucleotide sequence ID" value="NZ_CBCSCN010000005.1"/>
</dbReference>
<dbReference type="Gene3D" id="3.30.460.10">
    <property type="entry name" value="Beta Polymerase, domain 2"/>
    <property type="match status" value="1"/>
</dbReference>
<evidence type="ECO:0000313" key="9">
    <source>
        <dbReference type="EMBL" id="SMA50085.1"/>
    </source>
</evidence>
<dbReference type="NCBIfam" id="TIGR00691">
    <property type="entry name" value="spoT_relA"/>
    <property type="match status" value="1"/>
</dbReference>
<dbReference type="NCBIfam" id="NF008124">
    <property type="entry name" value="PRK10872.1"/>
    <property type="match status" value="1"/>
</dbReference>
<keyword evidence="9" id="KW-0808">Transferase</keyword>
<dbReference type="Pfam" id="PF02824">
    <property type="entry name" value="TGS"/>
    <property type="match status" value="1"/>
</dbReference>
<dbReference type="GO" id="GO:0008893">
    <property type="term" value="F:guanosine-3',5'-bis(diphosphate) 3'-diphosphatase activity"/>
    <property type="evidence" value="ECO:0007669"/>
    <property type="project" value="TreeGrafter"/>
</dbReference>
<dbReference type="Gene3D" id="3.10.20.30">
    <property type="match status" value="1"/>
</dbReference>
<dbReference type="InterPro" id="IPR045600">
    <property type="entry name" value="RelA/SpoT_AH_RIS"/>
</dbReference>
<dbReference type="InterPro" id="IPR002912">
    <property type="entry name" value="ACT_dom"/>
</dbReference>
<evidence type="ECO:0000313" key="10">
    <source>
        <dbReference type="Proteomes" id="UP000196573"/>
    </source>
</evidence>
<feature type="domain" description="TGS" evidence="8">
    <location>
        <begin position="415"/>
        <end position="476"/>
    </location>
</feature>
<dbReference type="CDD" id="cd05399">
    <property type="entry name" value="NT_Rel-Spo_like"/>
    <property type="match status" value="1"/>
</dbReference>